<name>A0AAU9X077_9CNID</name>
<protein>
    <submittedName>
        <fullName evidence="1">Uncharacterized protein</fullName>
    </submittedName>
</protein>
<dbReference type="SUPFAM" id="SSF56672">
    <property type="entry name" value="DNA/RNA polymerases"/>
    <property type="match status" value="1"/>
</dbReference>
<dbReference type="Proteomes" id="UP001159428">
    <property type="component" value="Unassembled WGS sequence"/>
</dbReference>
<accession>A0AAU9X077</accession>
<dbReference type="AlphaFoldDB" id="A0AAU9X077"/>
<proteinExistence type="predicted"/>
<sequence length="134" mass="15656">MAKTDVKSAFRIIPIQPADYSLLGTCLKWENLYYFDRTLPMGLTSSCAIFEAVSTALEWISIHHLGAKSVLHIHRFSLHCADQRPMHTRLVEFCFFVRIYWRSSRPRENSRSRFSFAVCRNNFRLRSHGSVTSR</sequence>
<reference evidence="1 2" key="1">
    <citation type="submission" date="2022-05" db="EMBL/GenBank/DDBJ databases">
        <authorList>
            <consortium name="Genoscope - CEA"/>
            <person name="William W."/>
        </authorList>
    </citation>
    <scope>NUCLEOTIDE SEQUENCE [LARGE SCALE GENOMIC DNA]</scope>
</reference>
<comment type="caution">
    <text evidence="1">The sequence shown here is derived from an EMBL/GenBank/DDBJ whole genome shotgun (WGS) entry which is preliminary data.</text>
</comment>
<gene>
    <name evidence="1" type="ORF">PMEA_00014881</name>
</gene>
<dbReference type="PANTHER" id="PTHR33050:SF8">
    <property type="entry name" value="REVERSE TRANSCRIPTASE DOMAIN-CONTAINING PROTEIN"/>
    <property type="match status" value="1"/>
</dbReference>
<organism evidence="1 2">
    <name type="scientific">Pocillopora meandrina</name>
    <dbReference type="NCBI Taxonomy" id="46732"/>
    <lineage>
        <taxon>Eukaryota</taxon>
        <taxon>Metazoa</taxon>
        <taxon>Cnidaria</taxon>
        <taxon>Anthozoa</taxon>
        <taxon>Hexacorallia</taxon>
        <taxon>Scleractinia</taxon>
        <taxon>Astrocoeniina</taxon>
        <taxon>Pocilloporidae</taxon>
        <taxon>Pocillopora</taxon>
    </lineage>
</organism>
<dbReference type="EMBL" id="CALNXJ010000026">
    <property type="protein sequence ID" value="CAH3131897.1"/>
    <property type="molecule type" value="Genomic_DNA"/>
</dbReference>
<dbReference type="PANTHER" id="PTHR33050">
    <property type="entry name" value="REVERSE TRANSCRIPTASE DOMAIN-CONTAINING PROTEIN"/>
    <property type="match status" value="1"/>
</dbReference>
<dbReference type="InterPro" id="IPR043502">
    <property type="entry name" value="DNA/RNA_pol_sf"/>
</dbReference>
<keyword evidence="2" id="KW-1185">Reference proteome</keyword>
<evidence type="ECO:0000313" key="2">
    <source>
        <dbReference type="Proteomes" id="UP001159428"/>
    </source>
</evidence>
<evidence type="ECO:0000313" key="1">
    <source>
        <dbReference type="EMBL" id="CAH3131897.1"/>
    </source>
</evidence>
<dbReference type="InterPro" id="IPR052055">
    <property type="entry name" value="Hepadnavirus_pol/RT"/>
</dbReference>